<dbReference type="RefSeq" id="XP_009021237.1">
    <property type="nucleotide sequence ID" value="XM_009022989.1"/>
</dbReference>
<dbReference type="PANTHER" id="PTHR25462">
    <property type="entry name" value="BONUS, ISOFORM C-RELATED"/>
    <property type="match status" value="1"/>
</dbReference>
<evidence type="ECO:0000259" key="5">
    <source>
        <dbReference type="PROSITE" id="PS50089"/>
    </source>
</evidence>
<feature type="non-terminal residue" evidence="6">
    <location>
        <position position="54"/>
    </location>
</feature>
<dbReference type="PROSITE" id="PS50089">
    <property type="entry name" value="ZF_RING_2"/>
    <property type="match status" value="1"/>
</dbReference>
<accession>V3UP81</accession>
<protein>
    <recommendedName>
        <fullName evidence="5">RING-type domain-containing protein</fullName>
    </recommendedName>
</protein>
<dbReference type="InterPro" id="IPR047153">
    <property type="entry name" value="TRIM45/56/19-like"/>
</dbReference>
<evidence type="ECO:0000256" key="3">
    <source>
        <dbReference type="ARBA" id="ARBA00022833"/>
    </source>
</evidence>
<gene>
    <name evidence="6" type="ORF">HELRODRAFT_148332</name>
</gene>
<reference evidence="6" key="1">
    <citation type="journal article" date="2013" name="Nature">
        <title>Insights into bilaterian evolution from three spiralian genomes.</title>
        <authorList>
            <person name="Simakov O."/>
            <person name="Marletaz F."/>
            <person name="Cho S.J."/>
            <person name="Edsinger-Gonzales E."/>
            <person name="Havlak P."/>
            <person name="Hellsten U."/>
            <person name="Kuo D.H."/>
            <person name="Larsson T."/>
            <person name="Lv J."/>
            <person name="Arendt D."/>
            <person name="Savage R."/>
            <person name="Osoegawa K."/>
            <person name="de Jong P."/>
            <person name="Grimwood J."/>
            <person name="Chapman J.A."/>
            <person name="Shapiro H."/>
            <person name="Aerts A."/>
            <person name="Otillar R.P."/>
            <person name="Terry A.Y."/>
            <person name="Boore J.L."/>
            <person name="Grigoriev I.V."/>
            <person name="Lindberg D.R."/>
            <person name="Seaver E.C."/>
            <person name="Weisblat D.A."/>
            <person name="Putnam N.H."/>
            <person name="Rokhsar D.S."/>
        </authorList>
    </citation>
    <scope>NUCLEOTIDE SEQUENCE</scope>
</reference>
<dbReference type="OrthoDB" id="342730at2759"/>
<dbReference type="Gene3D" id="3.30.40.10">
    <property type="entry name" value="Zinc/RING finger domain, C3HC4 (zinc finger)"/>
    <property type="match status" value="1"/>
</dbReference>
<dbReference type="InterPro" id="IPR001841">
    <property type="entry name" value="Znf_RING"/>
</dbReference>
<evidence type="ECO:0000256" key="4">
    <source>
        <dbReference type="PROSITE-ProRule" id="PRU00175"/>
    </source>
</evidence>
<feature type="non-terminal residue" evidence="6">
    <location>
        <position position="1"/>
    </location>
</feature>
<evidence type="ECO:0000313" key="6">
    <source>
        <dbReference type="EMBL" id="ESO00600.1"/>
    </source>
</evidence>
<dbReference type="Pfam" id="PF13923">
    <property type="entry name" value="zf-C3HC4_2"/>
    <property type="match status" value="1"/>
</dbReference>
<dbReference type="eggNOG" id="KOG2177">
    <property type="taxonomic scope" value="Eukaryota"/>
</dbReference>
<sequence>LLTCHICSNSYENPKILSCWHSFCLKCLEEYIPENSLSLVCPLCFVSSVLPASG</sequence>
<name>V3UP81_HELRO</name>
<feature type="domain" description="RING-type" evidence="5">
    <location>
        <begin position="4"/>
        <end position="44"/>
    </location>
</feature>
<dbReference type="STRING" id="6412.T1EK73"/>
<keyword evidence="1" id="KW-0479">Metal-binding</keyword>
<dbReference type="HOGENOM" id="CLU_013137_20_2_1"/>
<dbReference type="SMART" id="SM00184">
    <property type="entry name" value="RING"/>
    <property type="match status" value="1"/>
</dbReference>
<evidence type="ECO:0000256" key="1">
    <source>
        <dbReference type="ARBA" id="ARBA00022723"/>
    </source>
</evidence>
<keyword evidence="2 4" id="KW-0863">Zinc-finger</keyword>
<dbReference type="SUPFAM" id="SSF57850">
    <property type="entry name" value="RING/U-box"/>
    <property type="match status" value="1"/>
</dbReference>
<keyword evidence="3" id="KW-0862">Zinc</keyword>
<dbReference type="OMA" id="NSYENPK"/>
<organism evidence="6">
    <name type="scientific">Helobdella robusta</name>
    <name type="common">Californian leech</name>
    <dbReference type="NCBI Taxonomy" id="6412"/>
    <lineage>
        <taxon>Eukaryota</taxon>
        <taxon>Metazoa</taxon>
        <taxon>Spiralia</taxon>
        <taxon>Lophotrochozoa</taxon>
        <taxon>Annelida</taxon>
        <taxon>Clitellata</taxon>
        <taxon>Hirudinea</taxon>
        <taxon>Rhynchobdellida</taxon>
        <taxon>Glossiphoniidae</taxon>
        <taxon>Helobdella</taxon>
    </lineage>
</organism>
<dbReference type="PANTHER" id="PTHR25462:SF296">
    <property type="entry name" value="MEIOTIC P26, ISOFORM F"/>
    <property type="match status" value="1"/>
</dbReference>
<proteinExistence type="predicted"/>
<dbReference type="InterPro" id="IPR013083">
    <property type="entry name" value="Znf_RING/FYVE/PHD"/>
</dbReference>
<dbReference type="InterPro" id="IPR017907">
    <property type="entry name" value="Znf_RING_CS"/>
</dbReference>
<dbReference type="EMBL" id="KB096900">
    <property type="protein sequence ID" value="ESO00600.1"/>
    <property type="molecule type" value="Genomic_DNA"/>
</dbReference>
<dbReference type="GeneID" id="20196973"/>
<dbReference type="PROSITE" id="PS00518">
    <property type="entry name" value="ZF_RING_1"/>
    <property type="match status" value="1"/>
</dbReference>
<evidence type="ECO:0000256" key="2">
    <source>
        <dbReference type="ARBA" id="ARBA00022771"/>
    </source>
</evidence>